<accession>A0A6N1NI46</accession>
<feature type="region of interest" description="Disordered" evidence="1">
    <location>
        <begin position="1"/>
        <end position="22"/>
    </location>
</feature>
<dbReference type="GeneID" id="80518153"/>
<reference evidence="2" key="1">
    <citation type="submission" date="2017-01" db="EMBL/GenBank/DDBJ databases">
        <authorList>
            <person name="Assis F.L."/>
            <person name="Abrahao J.S."/>
            <person name="Silva L."/>
            <person name="Khalil J.B."/>
            <person name="Rodrigues R."/>
            <person name="Silva L.S."/>
            <person name="Arantes T."/>
            <person name="Boratto P."/>
            <person name="Andrade M."/>
            <person name="Kroon E.G."/>
            <person name="Ribeiro B."/>
            <person name="Bergier I."/>
            <person name="Seligmann H."/>
            <person name="Ghigo E."/>
            <person name="Colson P."/>
            <person name="Levasseur A."/>
            <person name="Raoult D."/>
            <person name="Scola B.L."/>
        </authorList>
    </citation>
    <scope>NUCLEOTIDE SEQUENCE</scope>
    <source>
        <strain evidence="2">Soda lake</strain>
    </source>
</reference>
<protein>
    <submittedName>
        <fullName evidence="2">Putative orfan</fullName>
    </submittedName>
</protein>
<proteinExistence type="predicted"/>
<dbReference type="RefSeq" id="YP_010781389.1">
    <property type="nucleotide sequence ID" value="NC_075039.1"/>
</dbReference>
<reference evidence="2" key="2">
    <citation type="journal article" date="2018" name="Nat. Commun.">
        <title>Tailed giant Tupanvirus possesses the most complete translational apparatus of the known virosphere.</title>
        <authorList>
            <person name="Abrahao J."/>
            <person name="Silva L."/>
            <person name="Silva L.S."/>
            <person name="Khalil J.Y.B."/>
            <person name="Rodrigues R."/>
            <person name="Arantes T."/>
            <person name="Assis F."/>
            <person name="Boratto P."/>
            <person name="Andrade M."/>
            <person name="Kroon E.G."/>
            <person name="Ribeiro B."/>
            <person name="Bergier I."/>
            <person name="Seligmann H."/>
            <person name="Ghigo E."/>
            <person name="Colson P."/>
            <person name="Levasseur A."/>
            <person name="Kroemer G."/>
            <person name="Raoult D."/>
            <person name="La Scola B."/>
        </authorList>
    </citation>
    <scope>NUCLEOTIDE SEQUENCE [LARGE SCALE GENOMIC DNA]</scope>
    <source>
        <strain evidence="2">Soda lake</strain>
    </source>
</reference>
<evidence type="ECO:0000313" key="2">
    <source>
        <dbReference type="EMBL" id="QKU34744.1"/>
    </source>
</evidence>
<evidence type="ECO:0000256" key="1">
    <source>
        <dbReference type="SAM" id="MobiDB-lite"/>
    </source>
</evidence>
<organism evidence="2">
    <name type="scientific">Tupanvirus soda lake</name>
    <dbReference type="NCBI Taxonomy" id="2126985"/>
    <lineage>
        <taxon>Viruses</taxon>
        <taxon>Varidnaviria</taxon>
        <taxon>Bamfordvirae</taxon>
        <taxon>Nucleocytoviricota</taxon>
        <taxon>Megaviricetes</taxon>
        <taxon>Imitervirales</taxon>
        <taxon>Mimiviridae</taxon>
        <taxon>Megamimivirinae</taxon>
        <taxon>Tupanvirus</taxon>
        <taxon>Tupanvirus salinum</taxon>
    </lineage>
</organism>
<dbReference type="EMBL" id="KY523104">
    <property type="protein sequence ID" value="QKU34744.1"/>
    <property type="molecule type" value="Genomic_DNA"/>
</dbReference>
<dbReference type="KEGG" id="vg:80518153"/>
<name>A0A6N1NI46_9VIRU</name>
<sequence length="84" mass="9465">MEQNSSKHPLKKQKIGPNKTKNIYDDIEPNIISSPQKCHKCGDSGVNFIQPLQYYPSYIACFECAVTVISCTPESLGLELNFRD</sequence>